<dbReference type="GO" id="GO:0008311">
    <property type="term" value="F:double-stranded DNA 3'-5' DNA exonuclease activity"/>
    <property type="evidence" value="ECO:0007669"/>
    <property type="project" value="TreeGrafter"/>
</dbReference>
<feature type="binding site" evidence="6">
    <location>
        <position position="229"/>
    </location>
    <ligand>
        <name>Mg(2+)</name>
        <dbReference type="ChEBI" id="CHEBI:18420"/>
        <label>1</label>
    </ligand>
</feature>
<dbReference type="PANTHER" id="PTHR22748:SF26">
    <property type="entry name" value="ENDONUCLEASE_EXONUCLEASE_PHOSPHATASE DOMAIN-CONTAINING PROTEIN"/>
    <property type="match status" value="1"/>
</dbReference>
<dbReference type="EMBL" id="KZ857380">
    <property type="protein sequence ID" value="RDX56698.1"/>
    <property type="molecule type" value="Genomic_DNA"/>
</dbReference>
<feature type="site" description="Important for catalytic activity" evidence="7">
    <location>
        <position position="288"/>
    </location>
</feature>
<evidence type="ECO:0000256" key="1">
    <source>
        <dbReference type="ARBA" id="ARBA00007092"/>
    </source>
</evidence>
<feature type="active site" evidence="5">
    <location>
        <position position="194"/>
    </location>
</feature>
<dbReference type="Pfam" id="PF03372">
    <property type="entry name" value="Exo_endo_phos"/>
    <property type="match status" value="1"/>
</dbReference>
<dbReference type="GO" id="GO:0006284">
    <property type="term" value="P:base-excision repair"/>
    <property type="evidence" value="ECO:0007669"/>
    <property type="project" value="TreeGrafter"/>
</dbReference>
<dbReference type="Gene3D" id="3.60.10.10">
    <property type="entry name" value="Endonuclease/exonuclease/phosphatase"/>
    <property type="match status" value="1"/>
</dbReference>
<feature type="region of interest" description="Disordered" evidence="8">
    <location>
        <begin position="24"/>
        <end position="68"/>
    </location>
</feature>
<sequence length="480" mass="54102">MDPRVETMRELEPRAVSQISRVRSVAPSPGRVHCSSTETIRSTGRSDAVPRMSDTGEAGRRRPRGTKLHTKSKLTIASLNMRGYGRLQPGQATDKWMTINQVIRDSKIAVLALQETHLTEERVCDLNTLFGATMKVIAYADGDNPTGARGVAFALNKRLVNTEDVSVYKLLPGRALAIRLLWTGGRKLSILNIYAPNHMQESLAFWDSVSDELTTRRVPSPDVMLGDMNVVEHALDRLPVRRDPDDTTAALTRLLTRLQLIDGWRMENQGRRGFTYLQASTGSQSRLDRIYLKQELLNYTSDWKIEGAGIPTDHRMPMVAIANYNEPHVGKGRWALPAALLSDKLFLDLMKTEGLELQQRLLDLKERTVHENPQLIWSAFKEKLRDCARKRAKSRIPKLDRQIQCLNEDLRATLDDPSGVSPEQQSHAAILQDRIAALEITRFGSKRARVNANDFLKGETISKYWTRQNAPARKAARRAA</sequence>
<feature type="binding site" evidence="6">
    <location>
        <position position="115"/>
    </location>
    <ligand>
        <name>Mg(2+)</name>
        <dbReference type="ChEBI" id="CHEBI:18420"/>
        <label>1</label>
    </ligand>
</feature>
<feature type="compositionally biased region" description="Polar residues" evidence="8">
    <location>
        <begin position="34"/>
        <end position="45"/>
    </location>
</feature>
<evidence type="ECO:0000256" key="5">
    <source>
        <dbReference type="PIRSR" id="PIRSR604808-1"/>
    </source>
</evidence>
<feature type="binding site" evidence="6">
    <location>
        <position position="314"/>
    </location>
    <ligand>
        <name>Mg(2+)</name>
        <dbReference type="ChEBI" id="CHEBI:18420"/>
        <label>1</label>
    </ligand>
</feature>
<dbReference type="Proteomes" id="UP000256964">
    <property type="component" value="Unassembled WGS sequence"/>
</dbReference>
<keyword evidence="11" id="KW-1185">Reference proteome</keyword>
<evidence type="ECO:0000256" key="4">
    <source>
        <dbReference type="ARBA" id="ARBA00022842"/>
    </source>
</evidence>
<feature type="binding site" evidence="6">
    <location>
        <position position="313"/>
    </location>
    <ligand>
        <name>Mg(2+)</name>
        <dbReference type="ChEBI" id="CHEBI:18420"/>
        <label>1</label>
    </ligand>
</feature>
<feature type="domain" description="Endonuclease/exonuclease/phosphatase" evidence="9">
    <location>
        <begin position="78"/>
        <end position="314"/>
    </location>
</feature>
<dbReference type="InterPro" id="IPR036691">
    <property type="entry name" value="Endo/exonu/phosph_ase_sf"/>
</dbReference>
<dbReference type="GO" id="GO:0046872">
    <property type="term" value="F:metal ion binding"/>
    <property type="evidence" value="ECO:0007669"/>
    <property type="project" value="UniProtKB-KW"/>
</dbReference>
<name>A0A371DW49_9APHY</name>
<keyword evidence="2 6" id="KW-0479">Metal-binding</keyword>
<comment type="similarity">
    <text evidence="1">Belongs to the DNA repair enzymes AP/ExoA family.</text>
</comment>
<dbReference type="GO" id="GO:0005634">
    <property type="term" value="C:nucleus"/>
    <property type="evidence" value="ECO:0007669"/>
    <property type="project" value="TreeGrafter"/>
</dbReference>
<keyword evidence="4 6" id="KW-0460">Magnesium</keyword>
<feature type="binding site" evidence="6">
    <location>
        <position position="80"/>
    </location>
    <ligand>
        <name>Mg(2+)</name>
        <dbReference type="ChEBI" id="CHEBI:18420"/>
        <label>1</label>
    </ligand>
</feature>
<dbReference type="PANTHER" id="PTHR22748">
    <property type="entry name" value="AP ENDONUCLEASE"/>
    <property type="match status" value="1"/>
</dbReference>
<feature type="active site" description="Proton acceptor" evidence="5">
    <location>
        <position position="314"/>
    </location>
</feature>
<organism evidence="10 11">
    <name type="scientific">Lentinus brumalis</name>
    <dbReference type="NCBI Taxonomy" id="2498619"/>
    <lineage>
        <taxon>Eukaryota</taxon>
        <taxon>Fungi</taxon>
        <taxon>Dikarya</taxon>
        <taxon>Basidiomycota</taxon>
        <taxon>Agaricomycotina</taxon>
        <taxon>Agaricomycetes</taxon>
        <taxon>Polyporales</taxon>
        <taxon>Polyporaceae</taxon>
        <taxon>Lentinus</taxon>
    </lineage>
</organism>
<keyword evidence="3" id="KW-0378">Hydrolase</keyword>
<dbReference type="InterPro" id="IPR005135">
    <property type="entry name" value="Endo/exonuclease/phosphatase"/>
</dbReference>
<feature type="site" description="Transition state stabilizer" evidence="7">
    <location>
        <position position="229"/>
    </location>
</feature>
<evidence type="ECO:0000313" key="10">
    <source>
        <dbReference type="EMBL" id="RDX56698.1"/>
    </source>
</evidence>
<dbReference type="OrthoDB" id="2799478at2759"/>
<feature type="binding site" evidence="6">
    <location>
        <position position="227"/>
    </location>
    <ligand>
        <name>Mg(2+)</name>
        <dbReference type="ChEBI" id="CHEBI:18420"/>
        <label>1</label>
    </ligand>
</feature>
<reference evidence="10 11" key="1">
    <citation type="journal article" date="2018" name="Biotechnol. Biofuels">
        <title>Integrative visual omics of the white-rot fungus Polyporus brumalis exposes the biotechnological potential of its oxidative enzymes for delignifying raw plant biomass.</title>
        <authorList>
            <person name="Miyauchi S."/>
            <person name="Rancon A."/>
            <person name="Drula E."/>
            <person name="Hage H."/>
            <person name="Chaduli D."/>
            <person name="Favel A."/>
            <person name="Grisel S."/>
            <person name="Henrissat B."/>
            <person name="Herpoel-Gimbert I."/>
            <person name="Ruiz-Duenas F.J."/>
            <person name="Chevret D."/>
            <person name="Hainaut M."/>
            <person name="Lin J."/>
            <person name="Wang M."/>
            <person name="Pangilinan J."/>
            <person name="Lipzen A."/>
            <person name="Lesage-Meessen L."/>
            <person name="Navarro D."/>
            <person name="Riley R."/>
            <person name="Grigoriev I.V."/>
            <person name="Zhou S."/>
            <person name="Raouche S."/>
            <person name="Rosso M.N."/>
        </authorList>
    </citation>
    <scope>NUCLEOTIDE SEQUENCE [LARGE SCALE GENOMIC DNA]</scope>
    <source>
        <strain evidence="10 11">BRFM 1820</strain>
    </source>
</reference>
<dbReference type="AlphaFoldDB" id="A0A371DW49"/>
<comment type="cofactor">
    <cofactor evidence="6">
        <name>Mg(2+)</name>
        <dbReference type="ChEBI" id="CHEBI:18420"/>
    </cofactor>
    <cofactor evidence="6">
        <name>Mn(2+)</name>
        <dbReference type="ChEBI" id="CHEBI:29035"/>
    </cofactor>
    <text evidence="6">Probably binds two magnesium or manganese ions per subunit.</text>
</comment>
<accession>A0A371DW49</accession>
<dbReference type="SUPFAM" id="SSF56219">
    <property type="entry name" value="DNase I-like"/>
    <property type="match status" value="1"/>
</dbReference>
<evidence type="ECO:0000256" key="8">
    <source>
        <dbReference type="SAM" id="MobiDB-lite"/>
    </source>
</evidence>
<evidence type="ECO:0000256" key="7">
    <source>
        <dbReference type="PIRSR" id="PIRSR604808-3"/>
    </source>
</evidence>
<gene>
    <name evidence="10" type="ORF">OH76DRAFT_1451791</name>
</gene>
<feature type="active site" description="Proton donor/acceptor" evidence="5">
    <location>
        <position position="227"/>
    </location>
</feature>
<protein>
    <submittedName>
        <fullName evidence="10">DNase I-like protein</fullName>
    </submittedName>
</protein>
<dbReference type="InterPro" id="IPR004808">
    <property type="entry name" value="AP_endonuc_1"/>
</dbReference>
<evidence type="ECO:0000256" key="3">
    <source>
        <dbReference type="ARBA" id="ARBA00022801"/>
    </source>
</evidence>
<dbReference type="GO" id="GO:0008081">
    <property type="term" value="F:phosphoric diester hydrolase activity"/>
    <property type="evidence" value="ECO:0007669"/>
    <property type="project" value="TreeGrafter"/>
</dbReference>
<evidence type="ECO:0000259" key="9">
    <source>
        <dbReference type="Pfam" id="PF03372"/>
    </source>
</evidence>
<dbReference type="GO" id="GO:0003906">
    <property type="term" value="F:DNA-(apurinic or apyrimidinic site) endonuclease activity"/>
    <property type="evidence" value="ECO:0007669"/>
    <property type="project" value="TreeGrafter"/>
</dbReference>
<evidence type="ECO:0000256" key="6">
    <source>
        <dbReference type="PIRSR" id="PIRSR604808-2"/>
    </source>
</evidence>
<feature type="site" description="Interaction with DNA substrate" evidence="7">
    <location>
        <position position="314"/>
    </location>
</feature>
<evidence type="ECO:0000256" key="2">
    <source>
        <dbReference type="ARBA" id="ARBA00022723"/>
    </source>
</evidence>
<proteinExistence type="inferred from homology"/>
<keyword evidence="6" id="KW-0464">Manganese</keyword>
<dbReference type="CDD" id="cd09076">
    <property type="entry name" value="L1-EN"/>
    <property type="match status" value="1"/>
</dbReference>
<dbReference type="STRING" id="139420.A0A371DW49"/>
<evidence type="ECO:0000313" key="11">
    <source>
        <dbReference type="Proteomes" id="UP000256964"/>
    </source>
</evidence>